<dbReference type="Proteomes" id="UP000307173">
    <property type="component" value="Unassembled WGS sequence"/>
</dbReference>
<dbReference type="AlphaFoldDB" id="A0A4T0X759"/>
<proteinExistence type="predicted"/>
<protein>
    <submittedName>
        <fullName evidence="1">Uncharacterized protein</fullName>
    </submittedName>
</protein>
<evidence type="ECO:0000313" key="2">
    <source>
        <dbReference type="Proteomes" id="UP000307173"/>
    </source>
</evidence>
<accession>A0A4T0X759</accession>
<evidence type="ECO:0000313" key="1">
    <source>
        <dbReference type="EMBL" id="TID30832.1"/>
    </source>
</evidence>
<gene>
    <name evidence="1" type="ORF">CANINC_000568</name>
</gene>
<organism evidence="1 2">
    <name type="scientific">Pichia inconspicua</name>
    <dbReference type="NCBI Taxonomy" id="52247"/>
    <lineage>
        <taxon>Eukaryota</taxon>
        <taxon>Fungi</taxon>
        <taxon>Dikarya</taxon>
        <taxon>Ascomycota</taxon>
        <taxon>Saccharomycotina</taxon>
        <taxon>Pichiomycetes</taxon>
        <taxon>Pichiales</taxon>
        <taxon>Pichiaceae</taxon>
        <taxon>Pichia</taxon>
    </lineage>
</organism>
<comment type="caution">
    <text evidence="1">The sequence shown here is derived from an EMBL/GenBank/DDBJ whole genome shotgun (WGS) entry which is preliminary data.</text>
</comment>
<reference evidence="1 2" key="1">
    <citation type="journal article" date="2019" name="Front. Genet.">
        <title>Whole-Genome Sequencing of the Opportunistic Yeast Pathogen Candida inconspicua Uncovers Its Hybrid Origin.</title>
        <authorList>
            <person name="Mixao V."/>
            <person name="Hansen A.P."/>
            <person name="Saus E."/>
            <person name="Boekhout T."/>
            <person name="Lass-Florl C."/>
            <person name="Gabaldon T."/>
        </authorList>
    </citation>
    <scope>NUCLEOTIDE SEQUENCE [LARGE SCALE GENOMIC DNA]</scope>
    <source>
        <strain evidence="1 2">CBS 180</strain>
    </source>
</reference>
<dbReference type="Pfam" id="PF17241">
    <property type="entry name" value="Retrotran_gag_4"/>
    <property type="match status" value="1"/>
</dbReference>
<dbReference type="InterPro" id="IPR035179">
    <property type="entry name" value="DUF5314"/>
</dbReference>
<keyword evidence="2" id="KW-1185">Reference proteome</keyword>
<dbReference type="EMBL" id="SELW01000117">
    <property type="protein sequence ID" value="TID30832.1"/>
    <property type="molecule type" value="Genomic_DNA"/>
</dbReference>
<sequence length="89" mass="9842">MSGFSHMCPKNSTTMLKSSENYHMWDSSIQSILVTFGSGLLAFYFDGDLLIPPDNVLDDPAIVQLSFYLNRALQVILAQTVDPEILAST</sequence>
<name>A0A4T0X759_9ASCO</name>